<evidence type="ECO:0000313" key="2">
    <source>
        <dbReference type="Proteomes" id="UP001482620"/>
    </source>
</evidence>
<organism evidence="1 2">
    <name type="scientific">Ilyodon furcidens</name>
    <name type="common">goldbreast splitfin</name>
    <dbReference type="NCBI Taxonomy" id="33524"/>
    <lineage>
        <taxon>Eukaryota</taxon>
        <taxon>Metazoa</taxon>
        <taxon>Chordata</taxon>
        <taxon>Craniata</taxon>
        <taxon>Vertebrata</taxon>
        <taxon>Euteleostomi</taxon>
        <taxon>Actinopterygii</taxon>
        <taxon>Neopterygii</taxon>
        <taxon>Teleostei</taxon>
        <taxon>Neoteleostei</taxon>
        <taxon>Acanthomorphata</taxon>
        <taxon>Ovalentaria</taxon>
        <taxon>Atherinomorphae</taxon>
        <taxon>Cyprinodontiformes</taxon>
        <taxon>Goodeidae</taxon>
        <taxon>Ilyodon</taxon>
    </lineage>
</organism>
<protein>
    <submittedName>
        <fullName evidence="1">Uncharacterized protein</fullName>
    </submittedName>
</protein>
<dbReference type="Proteomes" id="UP001482620">
    <property type="component" value="Unassembled WGS sequence"/>
</dbReference>
<proteinExistence type="predicted"/>
<evidence type="ECO:0000313" key="1">
    <source>
        <dbReference type="EMBL" id="MEQ2223804.1"/>
    </source>
</evidence>
<sequence>MYLKVCRFFKAQEKHSGSLLHFLATFSHLALLNKKLVLSSCSQALSNYQLVSEVSQQPTSDKLLRCAGDVRLHQEGKGKLIHLILTVCEKETKDIGWRGVVRLYLEQMNNVMRPVDTTLTILLQGDHLFIYIC</sequence>
<keyword evidence="2" id="KW-1185">Reference proteome</keyword>
<name>A0ABV0STD5_9TELE</name>
<comment type="caution">
    <text evidence="1">The sequence shown here is derived from an EMBL/GenBank/DDBJ whole genome shotgun (WGS) entry which is preliminary data.</text>
</comment>
<dbReference type="EMBL" id="JAHRIQ010011623">
    <property type="protein sequence ID" value="MEQ2223804.1"/>
    <property type="molecule type" value="Genomic_DNA"/>
</dbReference>
<gene>
    <name evidence="1" type="ORF">ILYODFUR_000887</name>
</gene>
<accession>A0ABV0STD5</accession>
<reference evidence="1 2" key="1">
    <citation type="submission" date="2021-06" db="EMBL/GenBank/DDBJ databases">
        <authorList>
            <person name="Palmer J.M."/>
        </authorList>
    </citation>
    <scope>NUCLEOTIDE SEQUENCE [LARGE SCALE GENOMIC DNA]</scope>
    <source>
        <strain evidence="2">if_2019</strain>
        <tissue evidence="1">Muscle</tissue>
    </source>
</reference>